<dbReference type="OrthoDB" id="5824496at2"/>
<dbReference type="AlphaFoldDB" id="U3AM20"/>
<evidence type="ECO:0000313" key="1">
    <source>
        <dbReference type="EMBL" id="GAD74805.1"/>
    </source>
</evidence>
<reference evidence="1 2" key="1">
    <citation type="submission" date="2013-09" db="EMBL/GenBank/DDBJ databases">
        <title>Whole genome shotgun sequence of Vibrio azureus NBRC 104587.</title>
        <authorList>
            <person name="Isaki S."/>
            <person name="Hosoyama A."/>
            <person name="Numata M."/>
            <person name="Hashimoto M."/>
            <person name="Hosoyama Y."/>
            <person name="Tsuchikane K."/>
            <person name="Noguchi M."/>
            <person name="Hirakata S."/>
            <person name="Ichikawa N."/>
            <person name="Ohji S."/>
            <person name="Yamazoe A."/>
            <person name="Fujita N."/>
        </authorList>
    </citation>
    <scope>NUCLEOTIDE SEQUENCE [LARGE SCALE GENOMIC DNA]</scope>
    <source>
        <strain evidence="1 2">NBRC 104587</strain>
    </source>
</reference>
<gene>
    <name evidence="1" type="ORF">VAZ01S_015_00490</name>
</gene>
<accession>U3AM20</accession>
<dbReference type="EMBL" id="BATL01000015">
    <property type="protein sequence ID" value="GAD74805.1"/>
    <property type="molecule type" value="Genomic_DNA"/>
</dbReference>
<proteinExistence type="predicted"/>
<comment type="caution">
    <text evidence="1">The sequence shown here is derived from an EMBL/GenBank/DDBJ whole genome shotgun (WGS) entry which is preliminary data.</text>
</comment>
<protein>
    <submittedName>
        <fullName evidence="1">Uncharacterized protein</fullName>
    </submittedName>
</protein>
<name>U3AM20_9VIBR</name>
<organism evidence="1 2">
    <name type="scientific">Vibrio azureus NBRC 104587</name>
    <dbReference type="NCBI Taxonomy" id="1219077"/>
    <lineage>
        <taxon>Bacteria</taxon>
        <taxon>Pseudomonadati</taxon>
        <taxon>Pseudomonadota</taxon>
        <taxon>Gammaproteobacteria</taxon>
        <taxon>Vibrionales</taxon>
        <taxon>Vibrionaceae</taxon>
        <taxon>Vibrio</taxon>
    </lineage>
</organism>
<evidence type="ECO:0000313" key="2">
    <source>
        <dbReference type="Proteomes" id="UP000016567"/>
    </source>
</evidence>
<dbReference type="Proteomes" id="UP000016567">
    <property type="component" value="Unassembled WGS sequence"/>
</dbReference>
<keyword evidence="2" id="KW-1185">Reference proteome</keyword>
<sequence>MSIRDTISVLEQQLFVACSENDYDTVNLLEHQLEYLRGRLEHPFEDAPYAINTQFEWQRETTK</sequence>
<dbReference type="RefSeq" id="WP_021708585.1">
    <property type="nucleotide sequence ID" value="NZ_BAOB01000298.1"/>
</dbReference>